<dbReference type="KEGG" id="eha:Ethha_2324"/>
<protein>
    <submittedName>
        <fullName evidence="1">Uncharacterized protein</fullName>
    </submittedName>
</protein>
<evidence type="ECO:0000313" key="2">
    <source>
        <dbReference type="Proteomes" id="UP000001551"/>
    </source>
</evidence>
<reference evidence="1 2" key="1">
    <citation type="submission" date="2010-12" db="EMBL/GenBank/DDBJ databases">
        <title>Complete sequence of Ethanoligenens harbinense YUAN-3.</title>
        <authorList>
            <person name="Lucas S."/>
            <person name="Copeland A."/>
            <person name="Lapidus A."/>
            <person name="Cheng J.-F."/>
            <person name="Bruce D."/>
            <person name="Goodwin L."/>
            <person name="Pitluck S."/>
            <person name="Chertkov O."/>
            <person name="Misra M."/>
            <person name="Detter J.C."/>
            <person name="Han C."/>
            <person name="Tapia R."/>
            <person name="Land M."/>
            <person name="Hauser L."/>
            <person name="Jeffries C."/>
            <person name="Kyrpides N."/>
            <person name="Ivanova N."/>
            <person name="Mikhailova N."/>
            <person name="Wang A."/>
            <person name="Mouttaki H."/>
            <person name="He Z."/>
            <person name="Zhou J."/>
            <person name="Hemme C.L."/>
            <person name="Woyke T."/>
        </authorList>
    </citation>
    <scope>NUCLEOTIDE SEQUENCE [LARGE SCALE GENOMIC DNA]</scope>
    <source>
        <strain evidence="2">DSM 18485 / JCM 12961 / CGMCC 1.5033 / YUAN-3</strain>
    </source>
</reference>
<accession>E6U4V1</accession>
<gene>
    <name evidence="1" type="ordered locus">Ethha_2324</name>
</gene>
<dbReference type="Proteomes" id="UP000001551">
    <property type="component" value="Chromosome"/>
</dbReference>
<dbReference type="AlphaFoldDB" id="E6U4V1"/>
<dbReference type="RefSeq" id="WP_013486184.1">
    <property type="nucleotide sequence ID" value="NC_014828.1"/>
</dbReference>
<sequence length="61" mass="6724">MGREETATFRETSKLKQTLGCENIASSVFLSLGDSTSSPTYSAFQTKQTGCFMFKQPVCFV</sequence>
<name>E6U4V1_ETHHY</name>
<dbReference type="HOGENOM" id="CLU_2915599_0_0_9"/>
<organism evidence="1 2">
    <name type="scientific">Ethanoligenens harbinense (strain DSM 18485 / JCM 12961 / CGMCC 1.5033 / YUAN-3)</name>
    <dbReference type="NCBI Taxonomy" id="663278"/>
    <lineage>
        <taxon>Bacteria</taxon>
        <taxon>Bacillati</taxon>
        <taxon>Bacillota</taxon>
        <taxon>Clostridia</taxon>
        <taxon>Eubacteriales</taxon>
        <taxon>Oscillospiraceae</taxon>
        <taxon>Ethanoligenens</taxon>
    </lineage>
</organism>
<keyword evidence="2" id="KW-1185">Reference proteome</keyword>
<dbReference type="EMBL" id="CP002400">
    <property type="protein sequence ID" value="ADU27836.1"/>
    <property type="molecule type" value="Genomic_DNA"/>
</dbReference>
<evidence type="ECO:0000313" key="1">
    <source>
        <dbReference type="EMBL" id="ADU27836.1"/>
    </source>
</evidence>
<proteinExistence type="predicted"/>